<organism evidence="1 2">
    <name type="scientific">Penicillium flavigenum</name>
    <dbReference type="NCBI Taxonomy" id="254877"/>
    <lineage>
        <taxon>Eukaryota</taxon>
        <taxon>Fungi</taxon>
        <taxon>Dikarya</taxon>
        <taxon>Ascomycota</taxon>
        <taxon>Pezizomycotina</taxon>
        <taxon>Eurotiomycetes</taxon>
        <taxon>Eurotiomycetidae</taxon>
        <taxon>Eurotiales</taxon>
        <taxon>Aspergillaceae</taxon>
        <taxon>Penicillium</taxon>
    </lineage>
</organism>
<reference evidence="2" key="1">
    <citation type="journal article" date="2017" name="Nat. Microbiol.">
        <title>Global analysis of biosynthetic gene clusters reveals vast potential of secondary metabolite production in Penicillium species.</title>
        <authorList>
            <person name="Nielsen J.C."/>
            <person name="Grijseels S."/>
            <person name="Prigent S."/>
            <person name="Ji B."/>
            <person name="Dainat J."/>
            <person name="Nielsen K.F."/>
            <person name="Frisvad J.C."/>
            <person name="Workman M."/>
            <person name="Nielsen J."/>
        </authorList>
    </citation>
    <scope>NUCLEOTIDE SEQUENCE [LARGE SCALE GENOMIC DNA]</scope>
    <source>
        <strain evidence="2">IBT 14082</strain>
    </source>
</reference>
<evidence type="ECO:0000313" key="2">
    <source>
        <dbReference type="Proteomes" id="UP000191342"/>
    </source>
</evidence>
<dbReference type="OrthoDB" id="3512845at2759"/>
<dbReference type="Proteomes" id="UP000191342">
    <property type="component" value="Unassembled WGS sequence"/>
</dbReference>
<protein>
    <submittedName>
        <fullName evidence="1">Uncharacterized protein</fullName>
    </submittedName>
</protein>
<accession>A0A1V6TNV4</accession>
<keyword evidence="2" id="KW-1185">Reference proteome</keyword>
<comment type="caution">
    <text evidence="1">The sequence shown here is derived from an EMBL/GenBank/DDBJ whole genome shotgun (WGS) entry which is preliminary data.</text>
</comment>
<dbReference type="AlphaFoldDB" id="A0A1V6TNV4"/>
<sequence length="113" mass="12688">MAGSTLSFDTPESLSPFLCRTDSDPQPVVIMTCGMAENKYNDYQNEAEKALRNEWKNLIEKSGGRWVTARNKLVVKDSDSAFFVTNEIFESFIAGLGEVVLRLRNEFNTGTDL</sequence>
<gene>
    <name evidence="1" type="ORF">PENFLA_c005G10234</name>
</gene>
<name>A0A1V6TNV4_9EURO</name>
<proteinExistence type="predicted"/>
<dbReference type="EMBL" id="MLQL01000005">
    <property type="protein sequence ID" value="OQE28048.1"/>
    <property type="molecule type" value="Genomic_DNA"/>
</dbReference>
<evidence type="ECO:0000313" key="1">
    <source>
        <dbReference type="EMBL" id="OQE28048.1"/>
    </source>
</evidence>